<feature type="transmembrane region" description="Helical" evidence="1">
    <location>
        <begin position="6"/>
        <end position="29"/>
    </location>
</feature>
<gene>
    <name evidence="2" type="ORF">LX95_02872</name>
</gene>
<feature type="transmembrane region" description="Helical" evidence="1">
    <location>
        <begin position="62"/>
        <end position="79"/>
    </location>
</feature>
<protein>
    <submittedName>
        <fullName evidence="2">Uncharacterized protein</fullName>
    </submittedName>
</protein>
<dbReference type="AlphaFoldDB" id="A0A2W7HTS6"/>
<reference evidence="2 3" key="1">
    <citation type="submission" date="2018-06" db="EMBL/GenBank/DDBJ databases">
        <title>Genomic Encyclopedia of Archaeal and Bacterial Type Strains, Phase II (KMG-II): from individual species to whole genera.</title>
        <authorList>
            <person name="Goeker M."/>
        </authorList>
    </citation>
    <scope>NUCLEOTIDE SEQUENCE [LARGE SCALE GENOMIC DNA]</scope>
    <source>
        <strain evidence="2 3">DSM 15361</strain>
    </source>
</reference>
<proteinExistence type="predicted"/>
<evidence type="ECO:0000256" key="1">
    <source>
        <dbReference type="SAM" id="Phobius"/>
    </source>
</evidence>
<keyword evidence="1" id="KW-0472">Membrane</keyword>
<evidence type="ECO:0000313" key="3">
    <source>
        <dbReference type="Proteomes" id="UP000249542"/>
    </source>
</evidence>
<name>A0A2W7HTS6_9FLAO</name>
<comment type="caution">
    <text evidence="2">The sequence shown here is derived from an EMBL/GenBank/DDBJ whole genome shotgun (WGS) entry which is preliminary data.</text>
</comment>
<organism evidence="2 3">
    <name type="scientific">Mesonia algae</name>
    <dbReference type="NCBI Taxonomy" id="213248"/>
    <lineage>
        <taxon>Bacteria</taxon>
        <taxon>Pseudomonadati</taxon>
        <taxon>Bacteroidota</taxon>
        <taxon>Flavobacteriia</taxon>
        <taxon>Flavobacteriales</taxon>
        <taxon>Flavobacteriaceae</taxon>
        <taxon>Mesonia</taxon>
    </lineage>
</organism>
<evidence type="ECO:0000313" key="2">
    <source>
        <dbReference type="EMBL" id="PZW37627.1"/>
    </source>
</evidence>
<keyword evidence="1" id="KW-1133">Transmembrane helix</keyword>
<keyword evidence="1" id="KW-0812">Transmembrane</keyword>
<dbReference type="Proteomes" id="UP000249542">
    <property type="component" value="Unassembled WGS sequence"/>
</dbReference>
<keyword evidence="3" id="KW-1185">Reference proteome</keyword>
<sequence>MELTSKIGQILFIIVLIYLWNKFIVKLIIGKVVNFHKKNNAKNLNKQPIKFFVENELKIIKIARLIYWFGGIIIIFGIIKE</sequence>
<dbReference type="EMBL" id="QKYV01000016">
    <property type="protein sequence ID" value="PZW37627.1"/>
    <property type="molecule type" value="Genomic_DNA"/>
</dbReference>
<accession>A0A2W7HTS6</accession>